<dbReference type="RefSeq" id="WP_378130534.1">
    <property type="nucleotide sequence ID" value="NZ_JBHSMI010000010.1"/>
</dbReference>
<gene>
    <name evidence="1" type="ORF">ACFPOF_05825</name>
</gene>
<dbReference type="Proteomes" id="UP001596113">
    <property type="component" value="Unassembled WGS sequence"/>
</dbReference>
<dbReference type="EMBL" id="JBHSMI010000010">
    <property type="protein sequence ID" value="MFC5402252.1"/>
    <property type="molecule type" value="Genomic_DNA"/>
</dbReference>
<evidence type="ECO:0000313" key="1">
    <source>
        <dbReference type="EMBL" id="MFC5402252.1"/>
    </source>
</evidence>
<name>A0ABW0HQU6_9BACL</name>
<dbReference type="InterPro" id="IPR015915">
    <property type="entry name" value="Kelch-typ_b-propeller"/>
</dbReference>
<comment type="caution">
    <text evidence="1">The sequence shown here is derived from an EMBL/GenBank/DDBJ whole genome shotgun (WGS) entry which is preliminary data.</text>
</comment>
<proteinExistence type="predicted"/>
<accession>A0ABW0HQU6</accession>
<dbReference type="InterPro" id="IPR011044">
    <property type="entry name" value="Quino_amine_DH_bsu"/>
</dbReference>
<keyword evidence="2" id="KW-1185">Reference proteome</keyword>
<evidence type="ECO:0000313" key="2">
    <source>
        <dbReference type="Proteomes" id="UP001596113"/>
    </source>
</evidence>
<dbReference type="SUPFAM" id="SSF63829">
    <property type="entry name" value="Calcium-dependent phosphotriesterase"/>
    <property type="match status" value="1"/>
</dbReference>
<protein>
    <submittedName>
        <fullName evidence="1">PQQ-binding-like beta-propeller repeat protein</fullName>
    </submittedName>
</protein>
<reference evidence="2" key="1">
    <citation type="journal article" date="2019" name="Int. J. Syst. Evol. Microbiol.">
        <title>The Global Catalogue of Microorganisms (GCM) 10K type strain sequencing project: providing services to taxonomists for standard genome sequencing and annotation.</title>
        <authorList>
            <consortium name="The Broad Institute Genomics Platform"/>
            <consortium name="The Broad Institute Genome Sequencing Center for Infectious Disease"/>
            <person name="Wu L."/>
            <person name="Ma J."/>
        </authorList>
    </citation>
    <scope>NUCLEOTIDE SEQUENCE [LARGE SCALE GENOMIC DNA]</scope>
    <source>
        <strain evidence="2">CGMCC 1.18575</strain>
    </source>
</reference>
<organism evidence="1 2">
    <name type="scientific">Cohnella soli</name>
    <dbReference type="NCBI Taxonomy" id="425005"/>
    <lineage>
        <taxon>Bacteria</taxon>
        <taxon>Bacillati</taxon>
        <taxon>Bacillota</taxon>
        <taxon>Bacilli</taxon>
        <taxon>Bacillales</taxon>
        <taxon>Paenibacillaceae</taxon>
        <taxon>Cohnella</taxon>
    </lineage>
</organism>
<dbReference type="SUPFAM" id="SSF50969">
    <property type="entry name" value="YVTN repeat-like/Quinoprotein amine dehydrogenase"/>
    <property type="match status" value="1"/>
</dbReference>
<sequence>MKPNLLAGLSPQHTKFVQLPNEKGHNAVWDFRRSPDDRFYVSVCGENDKPLSALLYEYDPENGNLRLILDVEKSWIVDPRQMPPSKIHTSLDFLPDGKLIMATHNTSPAPGHRQWLFEQHYEHPWEGYPGSTVMIVDPDTTQVRTLGIPVPRESIYGGLLGDDPRYYYFLGYMRGHFYRLDLETNEVKDYGKVSEFASCRLVKDEKGRIYGGTYTGELWRYDPVRDEIEDLKVHFVSPHGTKYRRALIFALNSPRGTLFLTNNVDGEMIELHPETLEVTRHGYVHLRPEQPRNPYLRHAIGGLAADDNFVLYYGLETYHGADLIRLVRWDILNGGEPENLGLIAPDGKQSHYICEMAFDRKGWLHMVDVCGAYSPYILAVDVAKLHPPGDEAPPADIQAVAEPDMHMSANADTFMHIEAASTFTLPLHRYLAWRDTALTYIRLSAHKLYGIGGKSAVLRIVCNLDEDKPEKIEVLYAGGGVLSCVDLPDGRIAALTTDGKVATFDPLSALGVGAGAGTGAAIAALPEGIGACRLHFALDAVTVAASGRDGLVYAVDCAGGGAARLDGIRLTEEDALLLQLEDRYWLLSGEGDRLLKYDRIAMRSETLGVKAPSIRGRAFSATLTGGAVLADGTVVAGTRDGMLFALSPEFETATRYGRLYSAGQLRNFVRKGGDEILGVYGGATDAGHVFLFSLREGFIDLGRPRVVKDNAAQLDLDTEWANIHHISCIAYAPEEDTLFVASAEEYGCVIRYRGLTCSGDF</sequence>
<dbReference type="Gene3D" id="2.120.10.80">
    <property type="entry name" value="Kelch-type beta propeller"/>
    <property type="match status" value="1"/>
</dbReference>